<reference evidence="1" key="2">
    <citation type="submission" date="2025-09" db="UniProtKB">
        <authorList>
            <consortium name="Ensembl"/>
        </authorList>
    </citation>
    <scope>IDENTIFICATION</scope>
</reference>
<organism evidence="1 2">
    <name type="scientific">Acanthochromis polyacanthus</name>
    <name type="common">spiny chromis</name>
    <dbReference type="NCBI Taxonomy" id="80966"/>
    <lineage>
        <taxon>Eukaryota</taxon>
        <taxon>Metazoa</taxon>
        <taxon>Chordata</taxon>
        <taxon>Craniata</taxon>
        <taxon>Vertebrata</taxon>
        <taxon>Euteleostomi</taxon>
        <taxon>Actinopterygii</taxon>
        <taxon>Neopterygii</taxon>
        <taxon>Teleostei</taxon>
        <taxon>Neoteleostei</taxon>
        <taxon>Acanthomorphata</taxon>
        <taxon>Ovalentaria</taxon>
        <taxon>Pomacentridae</taxon>
        <taxon>Acanthochromis</taxon>
    </lineage>
</organism>
<accession>A0A3Q1FVN8</accession>
<reference evidence="1" key="1">
    <citation type="submission" date="2025-08" db="UniProtKB">
        <authorList>
            <consortium name="Ensembl"/>
        </authorList>
    </citation>
    <scope>IDENTIFICATION</scope>
</reference>
<protein>
    <submittedName>
        <fullName evidence="1">Uncharacterized protein</fullName>
    </submittedName>
</protein>
<name>A0A3Q1FVN8_9TELE</name>
<sequence>MQPLELKPKGSKTSQRHTKLLPQLHHINLEMKKKFEKELSTASLGHISPTFGALTSLKLLKICLKQDKEYSK</sequence>
<evidence type="ECO:0000313" key="1">
    <source>
        <dbReference type="Ensembl" id="ENSAPOP00000010510.1"/>
    </source>
</evidence>
<dbReference type="AlphaFoldDB" id="A0A3Q1FVN8"/>
<dbReference type="Proteomes" id="UP000257200">
    <property type="component" value="Unplaced"/>
</dbReference>
<dbReference type="InParanoid" id="A0A3Q1FVN8"/>
<keyword evidence="2" id="KW-1185">Reference proteome</keyword>
<dbReference type="Ensembl" id="ENSAPOT00000017834.1">
    <property type="protein sequence ID" value="ENSAPOP00000010510.1"/>
    <property type="gene ID" value="ENSAPOG00000012975.1"/>
</dbReference>
<evidence type="ECO:0000313" key="2">
    <source>
        <dbReference type="Proteomes" id="UP000257200"/>
    </source>
</evidence>
<proteinExistence type="predicted"/>